<dbReference type="CDD" id="cd11324">
    <property type="entry name" value="AmyAc_Amylosucrase"/>
    <property type="match status" value="1"/>
</dbReference>
<evidence type="ECO:0000259" key="1">
    <source>
        <dbReference type="SMART" id="SM00642"/>
    </source>
</evidence>
<dbReference type="EMBL" id="JBHSCL010000007">
    <property type="protein sequence ID" value="MFC4220804.1"/>
    <property type="molecule type" value="Genomic_DNA"/>
</dbReference>
<dbReference type="InterPro" id="IPR044077">
    <property type="entry name" value="Amylosucrase"/>
</dbReference>
<dbReference type="SUPFAM" id="SSF51445">
    <property type="entry name" value="(Trans)glycosidases"/>
    <property type="match status" value="1"/>
</dbReference>
<dbReference type="Gene3D" id="3.20.20.80">
    <property type="entry name" value="Glycosidases"/>
    <property type="match status" value="1"/>
</dbReference>
<evidence type="ECO:0000313" key="3">
    <source>
        <dbReference type="Proteomes" id="UP001595841"/>
    </source>
</evidence>
<dbReference type="Pfam" id="PF00128">
    <property type="entry name" value="Alpha-amylase"/>
    <property type="match status" value="1"/>
</dbReference>
<dbReference type="RefSeq" id="WP_379764730.1">
    <property type="nucleotide sequence ID" value="NZ_JBHSCL010000007.1"/>
</dbReference>
<dbReference type="PANTHER" id="PTHR10357">
    <property type="entry name" value="ALPHA-AMYLASE FAMILY MEMBER"/>
    <property type="match status" value="1"/>
</dbReference>
<gene>
    <name evidence="2" type="ORF">ACFOWS_11695</name>
</gene>
<keyword evidence="3" id="KW-1185">Reference proteome</keyword>
<dbReference type="Gene3D" id="2.60.40.1180">
    <property type="entry name" value="Golgi alpha-mannosidase II"/>
    <property type="match status" value="1"/>
</dbReference>
<dbReference type="SMART" id="SM00642">
    <property type="entry name" value="Aamy"/>
    <property type="match status" value="1"/>
</dbReference>
<name>A0ABV8PP99_9FLAO</name>
<protein>
    <submittedName>
        <fullName evidence="2">Alpha-amylase family protein</fullName>
    </submittedName>
</protein>
<organism evidence="2 3">
    <name type="scientific">Flagellimonas marina</name>
    <dbReference type="NCBI Taxonomy" id="1775168"/>
    <lineage>
        <taxon>Bacteria</taxon>
        <taxon>Pseudomonadati</taxon>
        <taxon>Bacteroidota</taxon>
        <taxon>Flavobacteriia</taxon>
        <taxon>Flavobacteriales</taxon>
        <taxon>Flavobacteriaceae</taxon>
        <taxon>Flagellimonas</taxon>
    </lineage>
</organism>
<sequence length="658" mass="75974">MAQSHPCPPKNSWKSKMNQAKLHRLVSDQFKEKDSNALFDLRLTTNLSLIQHLFFSLYAEEEHSEAFKKLLNQLPKLFATRPDALKKQDVQRLKDGNWYQSEKIMGMQLYVEHFNKDLKGLQQKITYLKELGINFVHMMPITTRPKGESDGGYAVNSYHEVDKKYGTKEDLLELTSEFRKQGIFLMLDFVVNHTSNEFSWAKKAMKGDKKYQGYYYTFEDDTIPKEYEKTLPEVFPETSPGNFTHIPEMNKWVMTVFNTYQWDLNYNNPEVFMEMLANLVKLVNMGVDVVRFDALAFLWKKIGTISQNLPEAHNLIALFRMCLQVVAPGVVLLAEAIVAPTDIIKYFGEDQKEGNECEIAYNASLMALLWNSIATKKTQLLYKSWAHVPPKPKDCTWINYIRCHDDIGLGYENNLLYELGLNPEMHRKFLLDYYCQRLDWSPATGQVFMYNPKTGDGRITGSAASLLGLEKGLAQNDPEMIEGSIAKIIMLHGITFAFGGIPLIYAGDEIGTLNDYSYLKDKSKKNDSRWLNRPMQDWDMIAKLDDEKRPQAKIFHALQKLIRIRKENPVFADCNDVQLYHTGNDHILVFERSNSKKEGLLVICNFDENPQVIETSWVKKLGYFAQGDPKDLVSNKKIEINSGLLEVLPYQMFWLQRA</sequence>
<evidence type="ECO:0000313" key="2">
    <source>
        <dbReference type="EMBL" id="MFC4220804.1"/>
    </source>
</evidence>
<dbReference type="Gene3D" id="1.10.1740.10">
    <property type="match status" value="1"/>
</dbReference>
<dbReference type="InterPro" id="IPR045857">
    <property type="entry name" value="O16G_dom_2"/>
</dbReference>
<feature type="domain" description="Glycosyl hydrolase family 13 catalytic" evidence="1">
    <location>
        <begin position="108"/>
        <end position="565"/>
    </location>
</feature>
<dbReference type="Proteomes" id="UP001595841">
    <property type="component" value="Unassembled WGS sequence"/>
</dbReference>
<dbReference type="InterPro" id="IPR017853">
    <property type="entry name" value="GH"/>
</dbReference>
<dbReference type="InterPro" id="IPR013780">
    <property type="entry name" value="Glyco_hydro_b"/>
</dbReference>
<dbReference type="SUPFAM" id="SSF51011">
    <property type="entry name" value="Glycosyl hydrolase domain"/>
    <property type="match status" value="1"/>
</dbReference>
<proteinExistence type="predicted"/>
<accession>A0ABV8PP99</accession>
<dbReference type="PANTHER" id="PTHR10357:SF213">
    <property type="entry name" value="ALPHA AMYLASE CATALYTIC REGION"/>
    <property type="match status" value="1"/>
</dbReference>
<dbReference type="InterPro" id="IPR006047">
    <property type="entry name" value="GH13_cat_dom"/>
</dbReference>
<comment type="caution">
    <text evidence="2">The sequence shown here is derived from an EMBL/GenBank/DDBJ whole genome shotgun (WGS) entry which is preliminary data.</text>
</comment>
<dbReference type="Gene3D" id="3.90.400.10">
    <property type="entry name" value="Oligo-1,6-glucosidase, Domain 2"/>
    <property type="match status" value="1"/>
</dbReference>
<reference evidence="3" key="1">
    <citation type="journal article" date="2019" name="Int. J. Syst. Evol. Microbiol.">
        <title>The Global Catalogue of Microorganisms (GCM) 10K type strain sequencing project: providing services to taxonomists for standard genome sequencing and annotation.</title>
        <authorList>
            <consortium name="The Broad Institute Genomics Platform"/>
            <consortium name="The Broad Institute Genome Sequencing Center for Infectious Disease"/>
            <person name="Wu L."/>
            <person name="Ma J."/>
        </authorList>
    </citation>
    <scope>NUCLEOTIDE SEQUENCE [LARGE SCALE GENOMIC DNA]</scope>
    <source>
        <strain evidence="3">CGMCC 1.15774</strain>
    </source>
</reference>